<sequence>MPALEAAPTVATAGTEAAASPRGLSAHVWPITAAVLALCSLSALGLAWMGNSRLQALEQELVRRQASSQGDASEARAAARQAQDLTRDTAAKVALLDARLAEVALQRGQLEELMQALSRSRDENVVGDVDAAIRVALQQTTITGSAEPLVAALRQADERLARHKQPRLEGVRRAVVRDLDRVKAVSVIDVATLAIKLDEVVRLLDELPLLSAADKSSELAALRQARAEKPAAKPAPKAEADEGWQAWLNAAQTRWSDTAGQVWQEAKSLLRVTRINQPEAMLIAPEQSYFLRENLKLRLLNARLALMSRQFDTAQSDLRDTLNMLDRYFDGRSRKVVAASELLRQVQGQARQVVVPRPDDTLAALAAAGR</sequence>
<comment type="caution">
    <text evidence="1">The sequence shown here is derived from an EMBL/GenBank/DDBJ whole genome shotgun (WGS) entry which is preliminary data.</text>
</comment>
<keyword evidence="1" id="KW-0489">Methyltransferase</keyword>
<protein>
    <submittedName>
        <fullName evidence="1">Uroporphyrinogen-III C-methyltransferase</fullName>
        <ecNumber evidence="1">2.1.1.107</ecNumber>
    </submittedName>
</protein>
<keyword evidence="1" id="KW-0808">Transferase</keyword>
<dbReference type="InterPro" id="IPR007470">
    <property type="entry name" value="HemX"/>
</dbReference>
<dbReference type="PANTHER" id="PTHR38043:SF1">
    <property type="entry name" value="PROTEIN HEMX"/>
    <property type="match status" value="1"/>
</dbReference>
<gene>
    <name evidence="1" type="ORF">RQP53_03900</name>
</gene>
<dbReference type="GO" id="GO:0032259">
    <property type="term" value="P:methylation"/>
    <property type="evidence" value="ECO:0007669"/>
    <property type="project" value="UniProtKB-KW"/>
</dbReference>
<evidence type="ECO:0000313" key="2">
    <source>
        <dbReference type="Proteomes" id="UP001246372"/>
    </source>
</evidence>
<organism evidence="1 2">
    <name type="scientific">Roseateles aquae</name>
    <dbReference type="NCBI Taxonomy" id="3077235"/>
    <lineage>
        <taxon>Bacteria</taxon>
        <taxon>Pseudomonadati</taxon>
        <taxon>Pseudomonadota</taxon>
        <taxon>Betaproteobacteria</taxon>
        <taxon>Burkholderiales</taxon>
        <taxon>Sphaerotilaceae</taxon>
        <taxon>Roseateles</taxon>
    </lineage>
</organism>
<keyword evidence="2" id="KW-1185">Reference proteome</keyword>
<dbReference type="PANTHER" id="PTHR38043">
    <property type="entry name" value="PROTEIN HEMX"/>
    <property type="match status" value="1"/>
</dbReference>
<dbReference type="Proteomes" id="UP001246372">
    <property type="component" value="Unassembled WGS sequence"/>
</dbReference>
<reference evidence="1" key="1">
    <citation type="submission" date="2023-09" db="EMBL/GenBank/DDBJ databases">
        <title>Paucibacter sp. APW11 Genome sequencing and assembly.</title>
        <authorList>
            <person name="Kim I."/>
        </authorList>
    </citation>
    <scope>NUCLEOTIDE SEQUENCE</scope>
    <source>
        <strain evidence="1">APW11</strain>
    </source>
</reference>
<dbReference type="GO" id="GO:0004851">
    <property type="term" value="F:uroporphyrin-III C-methyltransferase activity"/>
    <property type="evidence" value="ECO:0007669"/>
    <property type="project" value="UniProtKB-EC"/>
</dbReference>
<dbReference type="RefSeq" id="WP_315648743.1">
    <property type="nucleotide sequence ID" value="NZ_JAVXZY010000001.1"/>
</dbReference>
<accession>A0ABU3P858</accession>
<name>A0ABU3P858_9BURK</name>
<proteinExistence type="predicted"/>
<dbReference type="EC" id="2.1.1.107" evidence="1"/>
<dbReference type="Pfam" id="PF04375">
    <property type="entry name" value="HemX"/>
    <property type="match status" value="1"/>
</dbReference>
<evidence type="ECO:0000313" key="1">
    <source>
        <dbReference type="EMBL" id="MDT8998415.1"/>
    </source>
</evidence>
<dbReference type="EMBL" id="JAVXZY010000001">
    <property type="protein sequence ID" value="MDT8998415.1"/>
    <property type="molecule type" value="Genomic_DNA"/>
</dbReference>